<evidence type="ECO:0000313" key="6">
    <source>
        <dbReference type="EMBL" id="GAA1664244.1"/>
    </source>
</evidence>
<evidence type="ECO:0000256" key="4">
    <source>
        <dbReference type="PROSITE-ProRule" id="PRU00409"/>
    </source>
</evidence>
<keyword evidence="3 4" id="KW-0067">ATP-binding</keyword>
<dbReference type="Proteomes" id="UP001500618">
    <property type="component" value="Unassembled WGS sequence"/>
</dbReference>
<evidence type="ECO:0000256" key="1">
    <source>
        <dbReference type="ARBA" id="ARBA00022598"/>
    </source>
</evidence>
<evidence type="ECO:0000259" key="5">
    <source>
        <dbReference type="PROSITE" id="PS50975"/>
    </source>
</evidence>
<keyword evidence="7" id="KW-1185">Reference proteome</keyword>
<keyword evidence="2 4" id="KW-0547">Nucleotide-binding</keyword>
<organism evidence="6 7">
    <name type="scientific">Fodinicola feengrottensis</name>
    <dbReference type="NCBI Taxonomy" id="435914"/>
    <lineage>
        <taxon>Bacteria</taxon>
        <taxon>Bacillati</taxon>
        <taxon>Actinomycetota</taxon>
        <taxon>Actinomycetes</taxon>
        <taxon>Mycobacteriales</taxon>
        <taxon>Fodinicola</taxon>
    </lineage>
</organism>
<dbReference type="EMBL" id="BAAANY010000004">
    <property type="protein sequence ID" value="GAA1664244.1"/>
    <property type="molecule type" value="Genomic_DNA"/>
</dbReference>
<proteinExistence type="predicted"/>
<evidence type="ECO:0000256" key="3">
    <source>
        <dbReference type="ARBA" id="ARBA00022840"/>
    </source>
</evidence>
<dbReference type="Gene3D" id="3.30.470.20">
    <property type="entry name" value="ATP-grasp fold, B domain"/>
    <property type="match status" value="1"/>
</dbReference>
<evidence type="ECO:0000313" key="7">
    <source>
        <dbReference type="Proteomes" id="UP001500618"/>
    </source>
</evidence>
<dbReference type="InterPro" id="IPR011761">
    <property type="entry name" value="ATP-grasp"/>
</dbReference>
<sequence>MPRIVVVYDEGAVSPAEIVTGLKEVGEVVFALPPSDHNDGMAPLIDDLATCVHIPEEAIDEVRALRPDAVLTFSERRVRLTANLTEELDLPGHSPEVAALVTDKSLQRARLAAVDPVPSALVAGPDDWDRCVQLVGTPAVLKPVRGQGSRDAYPIEDPHAGADLVRRLAERGTPFPMQLEHFLRGRASGPFADYVSVESTVCDGRIAHLAITGKLPMLPPFREVGEFWPAVLPEAEKPAVLDLTTAAIQALGVRFGMVHTEIKLTNDGPRIIEVNGRLAGYLNGISVRAAGLDFVRTAALVALGEDVRLPPPRYDGVFFSFATPAPRLRGTLVSVKGIGEVSRLPGIVSYRRYVSPGGAIHDGVGTQRLDIVSGQAPDHQAMLDLIDQARKALTFTFATEEGTTVRSGQDLLNHAAKSTFW</sequence>
<comment type="caution">
    <text evidence="6">The sequence shown here is derived from an EMBL/GenBank/DDBJ whole genome shotgun (WGS) entry which is preliminary data.</text>
</comment>
<name>A0ABN2G2J7_9ACTN</name>
<accession>A0ABN2G2J7</accession>
<dbReference type="PANTHER" id="PTHR43585">
    <property type="entry name" value="FUMIPYRROLE BIOSYNTHESIS PROTEIN C"/>
    <property type="match status" value="1"/>
</dbReference>
<dbReference type="SUPFAM" id="SSF56059">
    <property type="entry name" value="Glutathione synthetase ATP-binding domain-like"/>
    <property type="match status" value="1"/>
</dbReference>
<keyword evidence="1" id="KW-0436">Ligase</keyword>
<gene>
    <name evidence="6" type="ORF">GCM10009765_12230</name>
</gene>
<evidence type="ECO:0000256" key="2">
    <source>
        <dbReference type="ARBA" id="ARBA00022741"/>
    </source>
</evidence>
<dbReference type="PANTHER" id="PTHR43585:SF2">
    <property type="entry name" value="ATP-GRASP ENZYME FSQD"/>
    <property type="match status" value="1"/>
</dbReference>
<dbReference type="RefSeq" id="WP_344307916.1">
    <property type="nucleotide sequence ID" value="NZ_BAAANY010000004.1"/>
</dbReference>
<feature type="domain" description="ATP-grasp" evidence="5">
    <location>
        <begin position="98"/>
        <end position="303"/>
    </location>
</feature>
<protein>
    <recommendedName>
        <fullName evidence="5">ATP-grasp domain-containing protein</fullName>
    </recommendedName>
</protein>
<dbReference type="PROSITE" id="PS50975">
    <property type="entry name" value="ATP_GRASP"/>
    <property type="match status" value="1"/>
</dbReference>
<reference evidence="6 7" key="1">
    <citation type="journal article" date="2019" name="Int. J. Syst. Evol. Microbiol.">
        <title>The Global Catalogue of Microorganisms (GCM) 10K type strain sequencing project: providing services to taxonomists for standard genome sequencing and annotation.</title>
        <authorList>
            <consortium name="The Broad Institute Genomics Platform"/>
            <consortium name="The Broad Institute Genome Sequencing Center for Infectious Disease"/>
            <person name="Wu L."/>
            <person name="Ma J."/>
        </authorList>
    </citation>
    <scope>NUCLEOTIDE SEQUENCE [LARGE SCALE GENOMIC DNA]</scope>
    <source>
        <strain evidence="6 7">JCM 14718</strain>
    </source>
</reference>
<dbReference type="InterPro" id="IPR052032">
    <property type="entry name" value="ATP-dep_AA_Ligase"/>
</dbReference>